<dbReference type="GO" id="GO:0016757">
    <property type="term" value="F:glycosyltransferase activity"/>
    <property type="evidence" value="ECO:0007669"/>
    <property type="project" value="TreeGrafter"/>
</dbReference>
<reference evidence="4" key="1">
    <citation type="submission" date="2021-05" db="EMBL/GenBank/DDBJ databases">
        <title>The genome of the haptophyte Pavlova lutheri (Diacronema luteri, Pavlovales) - a model for lipid biosynthesis in eukaryotic algae.</title>
        <authorList>
            <person name="Hulatt C.J."/>
            <person name="Posewitz M.C."/>
        </authorList>
    </citation>
    <scope>NUCLEOTIDE SEQUENCE</scope>
    <source>
        <strain evidence="4">NIVA-4/92</strain>
    </source>
</reference>
<evidence type="ECO:0000313" key="4">
    <source>
        <dbReference type="EMBL" id="KAG8464337.1"/>
    </source>
</evidence>
<evidence type="ECO:0000259" key="3">
    <source>
        <dbReference type="Pfam" id="PF13439"/>
    </source>
</evidence>
<dbReference type="AlphaFoldDB" id="A0A8J5XHV7"/>
<dbReference type="InterPro" id="IPR028098">
    <property type="entry name" value="Glyco_trans_4-like_N"/>
</dbReference>
<keyword evidence="5" id="KW-1185">Reference proteome</keyword>
<sequence>MSRARKSSDFDVDGLLSPLSPGRPPVNDKDLRIAVYSSNFFTEDGVTLTCRRIMSDVKARGGSIRILTTVPTSRKRGPDRTVLDDEIIQIPAMDFPMPSYKRPANAAQLESDGYVVGKMLGQRAMAELSAFRPTIMHITAPDGGGLAAISWAYRHNVPVLATWHSNFHEYTKFYPLPALTAPIVQFWLRFFYMQTPLILVPTAQLRLELVSKLGLNPRRMGVWGRGINGRVFTPELRSEAFRAKHGIDNQTVLLCWSSRIVVEKRFDIFVEVIRRLTSDGLKVATLIAGKAVDDLGAGQLRSVQATLPNVTYIGWMKADELAVVYASSDILLFPSPVETFGNVTLEAMASGMPVIVDAQSGSHLVEDGVHGFTVLGGDVEGFYQATRKLCEPSAAPLRKRMGEAGRRRALEHYDNEANTQAMVGHYKAVMGRPSSTIRKLSLRWFWIDIFANLVLGLFIGGSFVIKYFLTLLFALLPI</sequence>
<dbReference type="PANTHER" id="PTHR45947">
    <property type="entry name" value="SULFOQUINOVOSYL TRANSFERASE SQD2"/>
    <property type="match status" value="1"/>
</dbReference>
<keyword evidence="2" id="KW-1133">Transmembrane helix</keyword>
<evidence type="ECO:0000256" key="2">
    <source>
        <dbReference type="SAM" id="Phobius"/>
    </source>
</evidence>
<dbReference type="Gene3D" id="3.40.50.2000">
    <property type="entry name" value="Glycogen Phosphorylase B"/>
    <property type="match status" value="2"/>
</dbReference>
<dbReference type="Pfam" id="PF13692">
    <property type="entry name" value="Glyco_trans_1_4"/>
    <property type="match status" value="1"/>
</dbReference>
<feature type="transmembrane region" description="Helical" evidence="2">
    <location>
        <begin position="444"/>
        <end position="469"/>
    </location>
</feature>
<gene>
    <name evidence="4" type="ORF">KFE25_003400</name>
</gene>
<proteinExistence type="predicted"/>
<dbReference type="SUPFAM" id="SSF53756">
    <property type="entry name" value="UDP-Glycosyltransferase/glycogen phosphorylase"/>
    <property type="match status" value="1"/>
</dbReference>
<dbReference type="InterPro" id="IPR050194">
    <property type="entry name" value="Glycosyltransferase_grp1"/>
</dbReference>
<accession>A0A8J5XHV7</accession>
<feature type="region of interest" description="Disordered" evidence="1">
    <location>
        <begin position="1"/>
        <end position="23"/>
    </location>
</feature>
<dbReference type="OrthoDB" id="512920at2759"/>
<dbReference type="Proteomes" id="UP000751190">
    <property type="component" value="Unassembled WGS sequence"/>
</dbReference>
<keyword evidence="2" id="KW-0472">Membrane</keyword>
<keyword evidence="2" id="KW-0812">Transmembrane</keyword>
<dbReference type="Pfam" id="PF13439">
    <property type="entry name" value="Glyco_transf_4"/>
    <property type="match status" value="1"/>
</dbReference>
<dbReference type="EMBL" id="JAGTXO010000013">
    <property type="protein sequence ID" value="KAG8464337.1"/>
    <property type="molecule type" value="Genomic_DNA"/>
</dbReference>
<name>A0A8J5XHV7_DIALT</name>
<evidence type="ECO:0000256" key="1">
    <source>
        <dbReference type="SAM" id="MobiDB-lite"/>
    </source>
</evidence>
<evidence type="ECO:0000313" key="5">
    <source>
        <dbReference type="Proteomes" id="UP000751190"/>
    </source>
</evidence>
<dbReference type="PANTHER" id="PTHR45947:SF3">
    <property type="entry name" value="SULFOQUINOVOSYL TRANSFERASE SQD2"/>
    <property type="match status" value="1"/>
</dbReference>
<feature type="domain" description="Glycosyltransferase subfamily 4-like N-terminal" evidence="3">
    <location>
        <begin position="122"/>
        <end position="228"/>
    </location>
</feature>
<protein>
    <recommendedName>
        <fullName evidence="3">Glycosyltransferase subfamily 4-like N-terminal domain-containing protein</fullName>
    </recommendedName>
</protein>
<comment type="caution">
    <text evidence="4">The sequence shown here is derived from an EMBL/GenBank/DDBJ whole genome shotgun (WGS) entry which is preliminary data.</text>
</comment>
<organism evidence="4 5">
    <name type="scientific">Diacronema lutheri</name>
    <name type="common">Unicellular marine alga</name>
    <name type="synonym">Monochrysis lutheri</name>
    <dbReference type="NCBI Taxonomy" id="2081491"/>
    <lineage>
        <taxon>Eukaryota</taxon>
        <taxon>Haptista</taxon>
        <taxon>Haptophyta</taxon>
        <taxon>Pavlovophyceae</taxon>
        <taxon>Pavlovales</taxon>
        <taxon>Pavlovaceae</taxon>
        <taxon>Diacronema</taxon>
    </lineage>
</organism>